<sequence>MTAEDQMFKTQKINSRQCDNRNKREKLHIHAGQAWLRPRKKVYFSSNYHIAAPALALVPHVMRLQSYPHTWFVIDIYKRPGAVADTALVALGAEPGFRVCFTQNAFPLDTVTSSGLYRPPLLHSHQKLSPRRDCIDHRYSISPDTVTSSGLHRPPLLHSHQKLSPRQDCIDHRYSISPDTVTSSGLYRPSLLHSHQKLSPRWDLIDHRYAIFTRHCHLLGTLSTTVTPFSSETVTSSGLYRPPLLHFTRHYTVTSSGLYRPPLLHSHQKLSPRRDLIDHRYAIFTRHCHLLGTVSTTVTPFSSETVTSSGLYRPPLLHFTRHCHLVGTVRPPLLHSHQTLSPRRDCIDHRYAIFTRHCHLVGTVSTTVTPFSPDTVTSSGLYRPPLLHSHQELSLRRDCIDHRYAIFTRHCHLVATVSTTVTSFLSDTVTSSGLYRPPSLHSHQTLSPRRDCIDHRYAIFTRHCYLVGTVSTTVTPFSPDTVTLSGLYRPPLLNSYQTLSPRRDCIDHRYSILTRHCHFVGTVSITVTPFSPDTGISPGLTA</sequence>
<dbReference type="AlphaFoldDB" id="A0A4C2A1A1"/>
<organism evidence="1 2">
    <name type="scientific">Eumeta variegata</name>
    <name type="common">Bagworm moth</name>
    <name type="synonym">Eumeta japonica</name>
    <dbReference type="NCBI Taxonomy" id="151549"/>
    <lineage>
        <taxon>Eukaryota</taxon>
        <taxon>Metazoa</taxon>
        <taxon>Ecdysozoa</taxon>
        <taxon>Arthropoda</taxon>
        <taxon>Hexapoda</taxon>
        <taxon>Insecta</taxon>
        <taxon>Pterygota</taxon>
        <taxon>Neoptera</taxon>
        <taxon>Endopterygota</taxon>
        <taxon>Lepidoptera</taxon>
        <taxon>Glossata</taxon>
        <taxon>Ditrysia</taxon>
        <taxon>Tineoidea</taxon>
        <taxon>Psychidae</taxon>
        <taxon>Oiketicinae</taxon>
        <taxon>Eumeta</taxon>
    </lineage>
</organism>
<dbReference type="EMBL" id="BGZK01002325">
    <property type="protein sequence ID" value="GBP92963.1"/>
    <property type="molecule type" value="Genomic_DNA"/>
</dbReference>
<evidence type="ECO:0000313" key="2">
    <source>
        <dbReference type="Proteomes" id="UP000299102"/>
    </source>
</evidence>
<dbReference type="Proteomes" id="UP000299102">
    <property type="component" value="Unassembled WGS sequence"/>
</dbReference>
<protein>
    <submittedName>
        <fullName evidence="1">Uncharacterized protein</fullName>
    </submittedName>
</protein>
<accession>A0A4C2A1A1</accession>
<keyword evidence="2" id="KW-1185">Reference proteome</keyword>
<comment type="caution">
    <text evidence="1">The sequence shown here is derived from an EMBL/GenBank/DDBJ whole genome shotgun (WGS) entry which is preliminary data.</text>
</comment>
<name>A0A4C2A1A1_EUMVA</name>
<proteinExistence type="predicted"/>
<gene>
    <name evidence="1" type="ORF">EVAR_61683_1</name>
</gene>
<evidence type="ECO:0000313" key="1">
    <source>
        <dbReference type="EMBL" id="GBP92963.1"/>
    </source>
</evidence>
<reference evidence="1 2" key="1">
    <citation type="journal article" date="2019" name="Commun. Biol.">
        <title>The bagworm genome reveals a unique fibroin gene that provides high tensile strength.</title>
        <authorList>
            <person name="Kono N."/>
            <person name="Nakamura H."/>
            <person name="Ohtoshi R."/>
            <person name="Tomita M."/>
            <person name="Numata K."/>
            <person name="Arakawa K."/>
        </authorList>
    </citation>
    <scope>NUCLEOTIDE SEQUENCE [LARGE SCALE GENOMIC DNA]</scope>
</reference>